<proteinExistence type="predicted"/>
<accession>A0A841R9R0</accession>
<evidence type="ECO:0000313" key="3">
    <source>
        <dbReference type="Proteomes" id="UP000587760"/>
    </source>
</evidence>
<dbReference type="InterPro" id="IPR018658">
    <property type="entry name" value="DUF2089"/>
</dbReference>
<dbReference type="EMBL" id="JACHGJ010000002">
    <property type="protein sequence ID" value="MBB6480101.1"/>
    <property type="molecule type" value="Genomic_DNA"/>
</dbReference>
<evidence type="ECO:0000313" key="2">
    <source>
        <dbReference type="EMBL" id="MBB6480101.1"/>
    </source>
</evidence>
<keyword evidence="3" id="KW-1185">Reference proteome</keyword>
<dbReference type="Proteomes" id="UP000587760">
    <property type="component" value="Unassembled WGS sequence"/>
</dbReference>
<name>A0A841R9R0_9SPIO</name>
<organism evidence="2 3">
    <name type="scientific">Spirochaeta isovalerica</name>
    <dbReference type="NCBI Taxonomy" id="150"/>
    <lineage>
        <taxon>Bacteria</taxon>
        <taxon>Pseudomonadati</taxon>
        <taxon>Spirochaetota</taxon>
        <taxon>Spirochaetia</taxon>
        <taxon>Spirochaetales</taxon>
        <taxon>Spirochaetaceae</taxon>
        <taxon>Spirochaeta</taxon>
    </lineage>
</organism>
<sequence length="106" mass="12119">MTAVKMECHDCGTVMDGRFSPCPVCSLDPEMRELFDLFMHSRGNLKEVQRILQLSYPTVRSRIEGMFAAYEKSDSSKIGRMEILKMLRTGDIDVVEAEKLLRDADK</sequence>
<feature type="domain" description="DUF2089" evidence="1">
    <location>
        <begin position="27"/>
        <end position="69"/>
    </location>
</feature>
<dbReference type="AlphaFoldDB" id="A0A841R9R0"/>
<gene>
    <name evidence="2" type="ORF">HNR50_001759</name>
</gene>
<evidence type="ECO:0000259" key="1">
    <source>
        <dbReference type="Pfam" id="PF09862"/>
    </source>
</evidence>
<dbReference type="Pfam" id="PF09862">
    <property type="entry name" value="DUF2089"/>
    <property type="match status" value="1"/>
</dbReference>
<protein>
    <recommendedName>
        <fullName evidence="1">DUF2089 domain-containing protein</fullName>
    </recommendedName>
</protein>
<comment type="caution">
    <text evidence="2">The sequence shown here is derived from an EMBL/GenBank/DDBJ whole genome shotgun (WGS) entry which is preliminary data.</text>
</comment>
<reference evidence="2 3" key="1">
    <citation type="submission" date="2020-08" db="EMBL/GenBank/DDBJ databases">
        <title>Genomic Encyclopedia of Type Strains, Phase IV (KMG-IV): sequencing the most valuable type-strain genomes for metagenomic binning, comparative biology and taxonomic classification.</title>
        <authorList>
            <person name="Goeker M."/>
        </authorList>
    </citation>
    <scope>NUCLEOTIDE SEQUENCE [LARGE SCALE GENOMIC DNA]</scope>
    <source>
        <strain evidence="2 3">DSM 2461</strain>
    </source>
</reference>